<proteinExistence type="predicted"/>
<organism evidence="4 5">
    <name type="scientific">Nocardioides marmoriginsengisoli</name>
    <dbReference type="NCBI Taxonomy" id="661483"/>
    <lineage>
        <taxon>Bacteria</taxon>
        <taxon>Bacillati</taxon>
        <taxon>Actinomycetota</taxon>
        <taxon>Actinomycetes</taxon>
        <taxon>Propionibacteriales</taxon>
        <taxon>Nocardioidaceae</taxon>
        <taxon>Nocardioides</taxon>
    </lineage>
</organism>
<dbReference type="InterPro" id="IPR002818">
    <property type="entry name" value="DJ-1/PfpI"/>
</dbReference>
<reference evidence="4 5" key="1">
    <citation type="submission" date="2018-11" db="EMBL/GenBank/DDBJ databases">
        <authorList>
            <person name="Li F."/>
        </authorList>
    </citation>
    <scope>NUCLEOTIDE SEQUENCE [LARGE SCALE GENOMIC DNA]</scope>
    <source>
        <strain evidence="4 5">Gsoil 097</strain>
    </source>
</reference>
<dbReference type="RefSeq" id="WP_123229449.1">
    <property type="nucleotide sequence ID" value="NZ_RJSE01000009.1"/>
</dbReference>
<dbReference type="InterPro" id="IPR018060">
    <property type="entry name" value="HTH_AraC"/>
</dbReference>
<keyword evidence="5" id="KW-1185">Reference proteome</keyword>
<dbReference type="GO" id="GO:0043565">
    <property type="term" value="F:sequence-specific DNA binding"/>
    <property type="evidence" value="ECO:0007669"/>
    <property type="project" value="InterPro"/>
</dbReference>
<dbReference type="OrthoDB" id="3194870at2"/>
<evidence type="ECO:0000259" key="3">
    <source>
        <dbReference type="PROSITE" id="PS01124"/>
    </source>
</evidence>
<dbReference type="Pfam" id="PF01965">
    <property type="entry name" value="DJ-1_PfpI"/>
    <property type="match status" value="1"/>
</dbReference>
<dbReference type="InterPro" id="IPR029062">
    <property type="entry name" value="Class_I_gatase-like"/>
</dbReference>
<dbReference type="PANTHER" id="PTHR43130:SF11">
    <property type="entry name" value="TRANSCRIPTIONAL REGULATORY PROTEIN"/>
    <property type="match status" value="1"/>
</dbReference>
<sequence>MTDFTVLVLDGAFASGVAATVDSLRSAAALAPRAGAGAPTWRVVSVAGGPVPLTGGLTVDTTRIPARAEASTWVVPGIATDTAPAVVERLGRDDAIAATRALARHARQGGRVAASCSAVFLLAEAGLLTGRRATTTWWLAPLLAARAPDCTVDADRMICADGPVVTAGAAFAQTDLMLHLLREYGGATLADTVARTLVIDARQAQSEYVVPEVLARGDALVVDLVERIESALPHPPSVAHLAKALTISERTLARQVHRATGRSTFALIQSVKIRRARSLLEEGRLSVAQVAEAVGYQDPTALRRAMRKVSGATPSRYRPR</sequence>
<accession>A0A3N0CB66</accession>
<dbReference type="SUPFAM" id="SSF46689">
    <property type="entry name" value="Homeodomain-like"/>
    <property type="match status" value="1"/>
</dbReference>
<feature type="domain" description="HTH araC/xylS-type" evidence="3">
    <location>
        <begin position="222"/>
        <end position="320"/>
    </location>
</feature>
<keyword evidence="2" id="KW-0804">Transcription</keyword>
<protein>
    <submittedName>
        <fullName evidence="4">Helix-turn-helix domain-containing protein</fullName>
    </submittedName>
</protein>
<dbReference type="PANTHER" id="PTHR43130">
    <property type="entry name" value="ARAC-FAMILY TRANSCRIPTIONAL REGULATOR"/>
    <property type="match status" value="1"/>
</dbReference>
<dbReference type="Gene3D" id="1.10.10.60">
    <property type="entry name" value="Homeodomain-like"/>
    <property type="match status" value="1"/>
</dbReference>
<evidence type="ECO:0000313" key="5">
    <source>
        <dbReference type="Proteomes" id="UP000267128"/>
    </source>
</evidence>
<dbReference type="SUPFAM" id="SSF52317">
    <property type="entry name" value="Class I glutamine amidotransferase-like"/>
    <property type="match status" value="1"/>
</dbReference>
<keyword evidence="1" id="KW-0805">Transcription regulation</keyword>
<dbReference type="InterPro" id="IPR009057">
    <property type="entry name" value="Homeodomain-like_sf"/>
</dbReference>
<dbReference type="EMBL" id="RJSE01000009">
    <property type="protein sequence ID" value="RNL60697.1"/>
    <property type="molecule type" value="Genomic_DNA"/>
</dbReference>
<dbReference type="GO" id="GO:0003700">
    <property type="term" value="F:DNA-binding transcription factor activity"/>
    <property type="evidence" value="ECO:0007669"/>
    <property type="project" value="InterPro"/>
</dbReference>
<dbReference type="InterPro" id="IPR052158">
    <property type="entry name" value="INH-QAR"/>
</dbReference>
<gene>
    <name evidence="4" type="ORF">EFK50_20545</name>
</gene>
<evidence type="ECO:0000256" key="1">
    <source>
        <dbReference type="ARBA" id="ARBA00023015"/>
    </source>
</evidence>
<name>A0A3N0CB66_9ACTN</name>
<dbReference type="Proteomes" id="UP000267128">
    <property type="component" value="Unassembled WGS sequence"/>
</dbReference>
<evidence type="ECO:0000313" key="4">
    <source>
        <dbReference type="EMBL" id="RNL60697.1"/>
    </source>
</evidence>
<dbReference type="SMART" id="SM00342">
    <property type="entry name" value="HTH_ARAC"/>
    <property type="match status" value="1"/>
</dbReference>
<dbReference type="Gene3D" id="3.40.50.880">
    <property type="match status" value="1"/>
</dbReference>
<comment type="caution">
    <text evidence="4">The sequence shown here is derived from an EMBL/GenBank/DDBJ whole genome shotgun (WGS) entry which is preliminary data.</text>
</comment>
<evidence type="ECO:0000256" key="2">
    <source>
        <dbReference type="ARBA" id="ARBA00023163"/>
    </source>
</evidence>
<dbReference type="PROSITE" id="PS01124">
    <property type="entry name" value="HTH_ARAC_FAMILY_2"/>
    <property type="match status" value="1"/>
</dbReference>
<dbReference type="AlphaFoldDB" id="A0A3N0CB66"/>
<dbReference type="Pfam" id="PF12833">
    <property type="entry name" value="HTH_18"/>
    <property type="match status" value="1"/>
</dbReference>